<organism evidence="1 2">
    <name type="scientific">Vibrio pomeroyi</name>
    <dbReference type="NCBI Taxonomy" id="198832"/>
    <lineage>
        <taxon>Bacteria</taxon>
        <taxon>Pseudomonadati</taxon>
        <taxon>Pseudomonadota</taxon>
        <taxon>Gammaproteobacteria</taxon>
        <taxon>Vibrionales</taxon>
        <taxon>Vibrionaceae</taxon>
        <taxon>Vibrio</taxon>
    </lineage>
</organism>
<dbReference type="Proteomes" id="UP001570071">
    <property type="component" value="Unassembled WGS sequence"/>
</dbReference>
<sequence length="272" mass="31876">MNNMNHNIRFSGKYMGICTLNQKPPIDHDNKIIIFGNTPFYFVSSDMWTYSVDRVVPESEFQKSKLAKDHQNVTFCLSKFVENCYMDFCLAEEDEHHKELIRTVKKDAAQIQEVWEGSPAVFFRLYRLIYSVRYSLYHDYRDVSELNYLKALGEHIKQRDNMSRDKLTKRDDDAAILRIGQSLQLESEATVEGICRYIEGVCQNPPKGAENTAFITRLRYLEGISRFAPNLEKAYREEANKAHSEFLKSEFERDKELVIKAVKARIEMWQNA</sequence>
<comment type="caution">
    <text evidence="1">The sequence shown here is derived from an EMBL/GenBank/DDBJ whole genome shotgun (WGS) entry which is preliminary data.</text>
</comment>
<dbReference type="EMBL" id="JBFSSG010000001">
    <property type="protein sequence ID" value="MEZ8719708.1"/>
    <property type="molecule type" value="Genomic_DNA"/>
</dbReference>
<protein>
    <submittedName>
        <fullName evidence="1">Uncharacterized protein</fullName>
    </submittedName>
</protein>
<evidence type="ECO:0000313" key="1">
    <source>
        <dbReference type="EMBL" id="MEZ8719708.1"/>
    </source>
</evidence>
<proteinExistence type="predicted"/>
<dbReference type="RefSeq" id="WP_269336699.1">
    <property type="nucleotide sequence ID" value="NZ_JBFSSG010000001.1"/>
</dbReference>
<gene>
    <name evidence="1" type="ORF">AB6D66_01425</name>
</gene>
<keyword evidence="2" id="KW-1185">Reference proteome</keyword>
<reference evidence="1 2" key="1">
    <citation type="journal article" date="2024" name="ISME J.">
        <title>Tailless and filamentous prophages are predominant in marine Vibrio.</title>
        <authorList>
            <person name="Steensen K."/>
            <person name="Seneca J."/>
            <person name="Bartlau N."/>
            <person name="Yu X.A."/>
            <person name="Hussain F.A."/>
            <person name="Polz M.F."/>
        </authorList>
    </citation>
    <scope>NUCLEOTIDE SEQUENCE [LARGE SCALE GENOMIC DNA]</scope>
    <source>
        <strain evidence="1 2">10N.239.312.F12</strain>
    </source>
</reference>
<name>A0ABV4MRE0_9VIBR</name>
<accession>A0ABV4MRE0</accession>
<evidence type="ECO:0000313" key="2">
    <source>
        <dbReference type="Proteomes" id="UP001570071"/>
    </source>
</evidence>